<organism evidence="6 7">
    <name type="scientific">Exocentrus adspersus</name>
    <dbReference type="NCBI Taxonomy" id="1586481"/>
    <lineage>
        <taxon>Eukaryota</taxon>
        <taxon>Metazoa</taxon>
        <taxon>Ecdysozoa</taxon>
        <taxon>Arthropoda</taxon>
        <taxon>Hexapoda</taxon>
        <taxon>Insecta</taxon>
        <taxon>Pterygota</taxon>
        <taxon>Neoptera</taxon>
        <taxon>Endopterygota</taxon>
        <taxon>Coleoptera</taxon>
        <taxon>Polyphaga</taxon>
        <taxon>Cucujiformia</taxon>
        <taxon>Chrysomeloidea</taxon>
        <taxon>Cerambycidae</taxon>
        <taxon>Lamiinae</taxon>
        <taxon>Acanthocinini</taxon>
        <taxon>Exocentrus</taxon>
    </lineage>
</organism>
<dbReference type="InterPro" id="IPR035500">
    <property type="entry name" value="NHR-like_dom_sf"/>
</dbReference>
<keyword evidence="1" id="KW-0805">Transcription regulation</keyword>
<name>A0AAV8VEW7_9CUCU</name>
<reference evidence="6 7" key="1">
    <citation type="journal article" date="2023" name="Insect Mol. Biol.">
        <title>Genome sequencing provides insights into the evolution of gene families encoding plant cell wall-degrading enzymes in longhorned beetles.</title>
        <authorList>
            <person name="Shin N.R."/>
            <person name="Okamura Y."/>
            <person name="Kirsch R."/>
            <person name="Pauchet Y."/>
        </authorList>
    </citation>
    <scope>NUCLEOTIDE SEQUENCE [LARGE SCALE GENOMIC DNA]</scope>
    <source>
        <strain evidence="6">EAD_L_NR</strain>
    </source>
</reference>
<dbReference type="InterPro" id="IPR000536">
    <property type="entry name" value="Nucl_hrmn_rcpt_lig-bd"/>
</dbReference>
<dbReference type="Pfam" id="PF00104">
    <property type="entry name" value="Hormone_recep"/>
    <property type="match status" value="1"/>
</dbReference>
<evidence type="ECO:0000256" key="2">
    <source>
        <dbReference type="ARBA" id="ARBA00023163"/>
    </source>
</evidence>
<keyword evidence="3" id="KW-0675">Receptor</keyword>
<accession>A0AAV8VEW7</accession>
<dbReference type="SMART" id="SM00430">
    <property type="entry name" value="HOLI"/>
    <property type="match status" value="1"/>
</dbReference>
<evidence type="ECO:0000256" key="4">
    <source>
        <dbReference type="SAM" id="MobiDB-lite"/>
    </source>
</evidence>
<dbReference type="AlphaFoldDB" id="A0AAV8VEW7"/>
<evidence type="ECO:0000313" key="6">
    <source>
        <dbReference type="EMBL" id="KAJ8912782.1"/>
    </source>
</evidence>
<dbReference type="PROSITE" id="PS51843">
    <property type="entry name" value="NR_LBD"/>
    <property type="match status" value="1"/>
</dbReference>
<dbReference type="InterPro" id="IPR050274">
    <property type="entry name" value="Nuclear_hormone_rcpt_NR2"/>
</dbReference>
<feature type="compositionally biased region" description="Basic and acidic residues" evidence="4">
    <location>
        <begin position="1"/>
        <end position="12"/>
    </location>
</feature>
<dbReference type="InterPro" id="IPR001723">
    <property type="entry name" value="Nuclear_hrmn_rcpt"/>
</dbReference>
<feature type="region of interest" description="Disordered" evidence="4">
    <location>
        <begin position="1"/>
        <end position="21"/>
    </location>
</feature>
<dbReference type="Proteomes" id="UP001159042">
    <property type="component" value="Unassembled WGS sequence"/>
</dbReference>
<evidence type="ECO:0000256" key="1">
    <source>
        <dbReference type="ARBA" id="ARBA00023015"/>
    </source>
</evidence>
<dbReference type="PANTHER" id="PTHR24083">
    <property type="entry name" value="NUCLEAR HORMONE RECEPTOR"/>
    <property type="match status" value="1"/>
</dbReference>
<keyword evidence="7" id="KW-1185">Reference proteome</keyword>
<proteinExistence type="predicted"/>
<feature type="domain" description="NR LBD" evidence="5">
    <location>
        <begin position="66"/>
        <end position="300"/>
    </location>
</feature>
<gene>
    <name evidence="6" type="ORF">NQ315_002539</name>
</gene>
<dbReference type="PRINTS" id="PR00398">
    <property type="entry name" value="STRDHORMONER"/>
</dbReference>
<comment type="caution">
    <text evidence="6">The sequence shown here is derived from an EMBL/GenBank/DDBJ whole genome shotgun (WGS) entry which is preliminary data.</text>
</comment>
<keyword evidence="2" id="KW-0804">Transcription</keyword>
<evidence type="ECO:0000256" key="3">
    <source>
        <dbReference type="ARBA" id="ARBA00023170"/>
    </source>
</evidence>
<dbReference type="EMBL" id="JANEYG010000112">
    <property type="protein sequence ID" value="KAJ8912782.1"/>
    <property type="molecule type" value="Genomic_DNA"/>
</dbReference>
<dbReference type="SUPFAM" id="SSF48508">
    <property type="entry name" value="Nuclear receptor ligand-binding domain"/>
    <property type="match status" value="1"/>
</dbReference>
<protein>
    <recommendedName>
        <fullName evidence="5">NR LBD domain-containing protein</fullName>
    </recommendedName>
</protein>
<evidence type="ECO:0000259" key="5">
    <source>
        <dbReference type="PROSITE" id="PS51843"/>
    </source>
</evidence>
<sequence length="305" mass="34242">MNKDAVQHERGPRNSTLRRQQMSHTRLFGESSDRIMVSPPGSILNLTLPKGTLSQTMENPFSIIPPPGLLCNPLLAMQRLPVPLPSVLPPAAPNPASICESAARLLFMNVQWVKGLPSFTLLPMPDQLLLLEESWRELFVLGYAQFLPLTELRAFVHASGILKNEENNSVLLQNVQEFQDVLTSIRQFQLDMHEYASLRSIILFKTSFDKPSSSSSPNSTESKVLVDPLKVSRAQDDMQLMLNKYISSTHPGQPLRFGKLLLLLPTFRNVSGETIEELFFRKTIGHIPIVRIICDMYKTEAPGII</sequence>
<evidence type="ECO:0000313" key="7">
    <source>
        <dbReference type="Proteomes" id="UP001159042"/>
    </source>
</evidence>
<dbReference type="Gene3D" id="1.10.565.10">
    <property type="entry name" value="Retinoid X Receptor"/>
    <property type="match status" value="1"/>
</dbReference>